<name>A0AAD5PPC5_9CRUS</name>
<dbReference type="AlphaFoldDB" id="A0AAD5PPC5"/>
<protein>
    <submittedName>
        <fullName evidence="1">Uncharacterized protein</fullName>
    </submittedName>
</protein>
<sequence>MPLATLLSIFLCYDRRPALKCLSFNRYTEIDYRIFFSAFQKSYCRDFGGKIRKNRQVYRKKCTEM</sequence>
<evidence type="ECO:0000313" key="2">
    <source>
        <dbReference type="Proteomes" id="UP000820818"/>
    </source>
</evidence>
<evidence type="ECO:0000313" key="1">
    <source>
        <dbReference type="EMBL" id="KAI9555001.1"/>
    </source>
</evidence>
<proteinExistence type="predicted"/>
<organism evidence="1 2">
    <name type="scientific">Daphnia sinensis</name>
    <dbReference type="NCBI Taxonomy" id="1820382"/>
    <lineage>
        <taxon>Eukaryota</taxon>
        <taxon>Metazoa</taxon>
        <taxon>Ecdysozoa</taxon>
        <taxon>Arthropoda</taxon>
        <taxon>Crustacea</taxon>
        <taxon>Branchiopoda</taxon>
        <taxon>Diplostraca</taxon>
        <taxon>Cladocera</taxon>
        <taxon>Anomopoda</taxon>
        <taxon>Daphniidae</taxon>
        <taxon>Daphnia</taxon>
        <taxon>Daphnia similis group</taxon>
    </lineage>
</organism>
<gene>
    <name evidence="1" type="ORF">GHT06_020292</name>
</gene>
<dbReference type="EMBL" id="WJBH02000008">
    <property type="protein sequence ID" value="KAI9555001.1"/>
    <property type="molecule type" value="Genomic_DNA"/>
</dbReference>
<reference evidence="1 2" key="1">
    <citation type="submission" date="2022-05" db="EMBL/GenBank/DDBJ databases">
        <title>A multi-omics perspective on studying reproductive biology in Daphnia sinensis.</title>
        <authorList>
            <person name="Jia J."/>
        </authorList>
    </citation>
    <scope>NUCLEOTIDE SEQUENCE [LARGE SCALE GENOMIC DNA]</scope>
    <source>
        <strain evidence="1 2">WSL</strain>
    </source>
</reference>
<keyword evidence="2" id="KW-1185">Reference proteome</keyword>
<comment type="caution">
    <text evidence="1">The sequence shown here is derived from an EMBL/GenBank/DDBJ whole genome shotgun (WGS) entry which is preliminary data.</text>
</comment>
<dbReference type="Proteomes" id="UP000820818">
    <property type="component" value="Linkage Group LG8"/>
</dbReference>
<accession>A0AAD5PPC5</accession>